<feature type="transmembrane region" description="Helical" evidence="10">
    <location>
        <begin position="20"/>
        <end position="41"/>
    </location>
</feature>
<dbReference type="CDD" id="cd18774">
    <property type="entry name" value="PDC2_HK_sensor"/>
    <property type="match status" value="1"/>
</dbReference>
<keyword evidence="5" id="KW-0808">Transferase</keyword>
<feature type="domain" description="HAMP" evidence="11">
    <location>
        <begin position="313"/>
        <end position="367"/>
    </location>
</feature>
<dbReference type="GO" id="GO:0016020">
    <property type="term" value="C:membrane"/>
    <property type="evidence" value="ECO:0007669"/>
    <property type="project" value="UniProtKB-SubCell"/>
</dbReference>
<name>A0A7X6BMZ4_9CAUL</name>
<dbReference type="RefSeq" id="WP_342448309.1">
    <property type="nucleotide sequence ID" value="NZ_JAATJM010000001.1"/>
</dbReference>
<gene>
    <name evidence="12" type="ORF">GGQ87_001170</name>
</gene>
<evidence type="ECO:0000256" key="8">
    <source>
        <dbReference type="ARBA" id="ARBA00022840"/>
    </source>
</evidence>
<dbReference type="Gene3D" id="3.30.565.10">
    <property type="entry name" value="Histidine kinase-like ATPase, C-terminal domain"/>
    <property type="match status" value="1"/>
</dbReference>
<dbReference type="AlphaFoldDB" id="A0A7X6BMZ4"/>
<evidence type="ECO:0000256" key="4">
    <source>
        <dbReference type="ARBA" id="ARBA00022553"/>
    </source>
</evidence>
<dbReference type="PANTHER" id="PTHR41523">
    <property type="entry name" value="TWO-COMPONENT SYSTEM SENSOR PROTEIN"/>
    <property type="match status" value="1"/>
</dbReference>
<evidence type="ECO:0000256" key="2">
    <source>
        <dbReference type="ARBA" id="ARBA00004370"/>
    </source>
</evidence>
<organism evidence="12 13">
    <name type="scientific">Brevundimonas alba</name>
    <dbReference type="NCBI Taxonomy" id="74314"/>
    <lineage>
        <taxon>Bacteria</taxon>
        <taxon>Pseudomonadati</taxon>
        <taxon>Pseudomonadota</taxon>
        <taxon>Alphaproteobacteria</taxon>
        <taxon>Caulobacterales</taxon>
        <taxon>Caulobacteraceae</taxon>
        <taxon>Brevundimonas</taxon>
    </lineage>
</organism>
<keyword evidence="8" id="KW-0067">ATP-binding</keyword>
<dbReference type="InterPro" id="IPR011495">
    <property type="entry name" value="Sig_transdc_His_kin_sub2_dim/P"/>
</dbReference>
<evidence type="ECO:0000256" key="1">
    <source>
        <dbReference type="ARBA" id="ARBA00000085"/>
    </source>
</evidence>
<keyword evidence="10" id="KW-0812">Transmembrane</keyword>
<evidence type="ECO:0000256" key="6">
    <source>
        <dbReference type="ARBA" id="ARBA00022741"/>
    </source>
</evidence>
<evidence type="ECO:0000256" key="10">
    <source>
        <dbReference type="SAM" id="Phobius"/>
    </source>
</evidence>
<evidence type="ECO:0000256" key="3">
    <source>
        <dbReference type="ARBA" id="ARBA00012438"/>
    </source>
</evidence>
<dbReference type="Proteomes" id="UP000587415">
    <property type="component" value="Unassembled WGS sequence"/>
</dbReference>
<keyword evidence="4" id="KW-0597">Phosphoprotein</keyword>
<keyword evidence="6" id="KW-0547">Nucleotide-binding</keyword>
<evidence type="ECO:0000313" key="13">
    <source>
        <dbReference type="Proteomes" id="UP000587415"/>
    </source>
</evidence>
<evidence type="ECO:0000256" key="5">
    <source>
        <dbReference type="ARBA" id="ARBA00022679"/>
    </source>
</evidence>
<accession>A0A7X6BMZ4</accession>
<dbReference type="GO" id="GO:0004673">
    <property type="term" value="F:protein histidine kinase activity"/>
    <property type="evidence" value="ECO:0007669"/>
    <property type="project" value="UniProtKB-EC"/>
</dbReference>
<evidence type="ECO:0000256" key="9">
    <source>
        <dbReference type="SAM" id="MobiDB-lite"/>
    </source>
</evidence>
<keyword evidence="10" id="KW-0472">Membrane</keyword>
<dbReference type="Gene3D" id="3.30.450.20">
    <property type="entry name" value="PAS domain"/>
    <property type="match status" value="2"/>
</dbReference>
<protein>
    <recommendedName>
        <fullName evidence="3">histidine kinase</fullName>
        <ecNumber evidence="3">2.7.13.3</ecNumber>
    </recommendedName>
</protein>
<proteinExistence type="predicted"/>
<feature type="region of interest" description="Disordered" evidence="9">
    <location>
        <begin position="571"/>
        <end position="591"/>
    </location>
</feature>
<dbReference type="InterPro" id="IPR003660">
    <property type="entry name" value="HAMP_dom"/>
</dbReference>
<dbReference type="PANTHER" id="PTHR41523:SF8">
    <property type="entry name" value="ETHYLENE RESPONSE SENSOR PROTEIN"/>
    <property type="match status" value="1"/>
</dbReference>
<dbReference type="Pfam" id="PF07568">
    <property type="entry name" value="HisKA_2"/>
    <property type="match status" value="1"/>
</dbReference>
<dbReference type="Pfam" id="PF02518">
    <property type="entry name" value="HATPase_c"/>
    <property type="match status" value="1"/>
</dbReference>
<dbReference type="InterPro" id="IPR036890">
    <property type="entry name" value="HATPase_C_sf"/>
</dbReference>
<dbReference type="SUPFAM" id="SSF55874">
    <property type="entry name" value="ATPase domain of HSP90 chaperone/DNA topoisomerase II/histidine kinase"/>
    <property type="match status" value="1"/>
</dbReference>
<comment type="catalytic activity">
    <reaction evidence="1">
        <text>ATP + protein L-histidine = ADP + protein N-phospho-L-histidine.</text>
        <dbReference type="EC" id="2.7.13.3"/>
    </reaction>
</comment>
<reference evidence="12 13" key="1">
    <citation type="submission" date="2020-03" db="EMBL/GenBank/DDBJ databases">
        <title>Genomic Encyclopedia of Type Strains, Phase IV (KMG-IV): sequencing the most valuable type-strain genomes for metagenomic binning, comparative biology and taxonomic classification.</title>
        <authorList>
            <person name="Goeker M."/>
        </authorList>
    </citation>
    <scope>NUCLEOTIDE SEQUENCE [LARGE SCALE GENOMIC DNA]</scope>
    <source>
        <strain evidence="12 13">DSM 4736</strain>
    </source>
</reference>
<evidence type="ECO:0000313" key="12">
    <source>
        <dbReference type="EMBL" id="NJC40912.1"/>
    </source>
</evidence>
<keyword evidence="13" id="KW-1185">Reference proteome</keyword>
<comment type="subcellular location">
    <subcellularLocation>
        <location evidence="2">Membrane</location>
    </subcellularLocation>
</comment>
<dbReference type="GO" id="GO:0005524">
    <property type="term" value="F:ATP binding"/>
    <property type="evidence" value="ECO:0007669"/>
    <property type="project" value="UniProtKB-KW"/>
</dbReference>
<keyword evidence="7 12" id="KW-0418">Kinase</keyword>
<evidence type="ECO:0000256" key="7">
    <source>
        <dbReference type="ARBA" id="ARBA00022777"/>
    </source>
</evidence>
<keyword evidence="10" id="KW-1133">Transmembrane helix</keyword>
<dbReference type="EMBL" id="JAATJM010000001">
    <property type="protein sequence ID" value="NJC40912.1"/>
    <property type="molecule type" value="Genomic_DNA"/>
</dbReference>
<dbReference type="EC" id="2.7.13.3" evidence="3"/>
<dbReference type="GO" id="GO:0007165">
    <property type="term" value="P:signal transduction"/>
    <property type="evidence" value="ECO:0007669"/>
    <property type="project" value="InterPro"/>
</dbReference>
<dbReference type="PROSITE" id="PS50885">
    <property type="entry name" value="HAMP"/>
    <property type="match status" value="1"/>
</dbReference>
<evidence type="ECO:0000259" key="11">
    <source>
        <dbReference type="PROSITE" id="PS50885"/>
    </source>
</evidence>
<comment type="caution">
    <text evidence="12">The sequence shown here is derived from an EMBL/GenBank/DDBJ whole genome shotgun (WGS) entry which is preliminary data.</text>
</comment>
<dbReference type="InterPro" id="IPR003594">
    <property type="entry name" value="HATPase_dom"/>
</dbReference>
<sequence>MIRVGRALGRGLAPPQFHGIRFRLGAALAFALLPVLALGAFQANTQFRVQDLERREDLQLAAERTAASVKGRLDSTTVLLQALRPEALELFCEPRLTSLVERIEAIDGLARVTPTGQTTCASRQLTAAAPTWLTQAPSSPWFQRLREGEDTVLARAPIRAGEAPGLIVAIRLERPLGAFDGAMIAVIPLTALQPDIADRALPEGSQAALTDGEGRILTATDLKAFTLVRGRSLTGWVERARQDASAIFEADDAAGRHRVYAGAALAGRDVYALLSAPAPGLLSWARLNPVGAFMVPLLAWLIAFLSVMWVSERIVVRWLVYLERVAAIYARGRFTVRPVQAMNAPAEIRVLARTLDDLAETITTRDSALNTSLEEKDALMREIHHRVKNNLQIISSLLSMQQRALTDPQAKAAVGDTRQRISALALIYRTLYQSADLRYADARIFLTELVGQLVSSEAGRGPVVTSSVEADSLVVDPDKLAPLALWLVEAVTNAQKHAFAGRGGDLQVRFRVEGESSILEVEDDGPGVSETFRAGVGRTLMGAFAKQLRGEVEMVSAPGGGTIARMTFATPEAITPTDPSDLGTRPAPRRS</sequence>
<dbReference type="SMART" id="SM00387">
    <property type="entry name" value="HATPase_c"/>
    <property type="match status" value="1"/>
</dbReference>